<dbReference type="EMBL" id="BX284602">
    <property type="protein sequence ID" value="CCD63703.1"/>
    <property type="molecule type" value="Genomic_DNA"/>
</dbReference>
<accession>C6S3L6</accession>
<dbReference type="HOGENOM" id="CLU_2608187_0_0_1"/>
<dbReference type="AGR" id="WB:WBGene00194704"/>
<dbReference type="AlphaFoldDB" id="C6S3L6"/>
<dbReference type="GeneID" id="13183664"/>
<sequence>MIPFIRPYIFHSLVQPLPNHTLSYRLFYPCQLCDVKSVIEDPAPGDAAPTTWTETDPTNDGCIQSGIKKLFWTVTPNCM</sequence>
<dbReference type="RefSeq" id="NP_001254033.1">
    <property type="nucleotide sequence ID" value="NM_001267104.1"/>
</dbReference>
<proteinExistence type="predicted"/>
<dbReference type="InParanoid" id="C6S3L6"/>
<evidence type="ECO:0000313" key="1">
    <source>
        <dbReference type="EMBL" id="CCD63703.1"/>
    </source>
</evidence>
<dbReference type="CTD" id="13183664"/>
<protein>
    <submittedName>
        <fullName evidence="1">Uncharacterized protein</fullName>
    </submittedName>
</protein>
<evidence type="ECO:0000313" key="2">
    <source>
        <dbReference type="Proteomes" id="UP000001940"/>
    </source>
</evidence>
<dbReference type="Bgee" id="WBGene00194704">
    <property type="expression patterns" value="Expressed in larva"/>
</dbReference>
<dbReference type="WormBase" id="T07H3.8">
    <property type="protein sequence ID" value="CE44062"/>
    <property type="gene ID" value="WBGene00194704"/>
</dbReference>
<keyword evidence="2" id="KW-1185">Reference proteome</keyword>
<dbReference type="Proteomes" id="UP000001940">
    <property type="component" value="Chromosome II"/>
</dbReference>
<dbReference type="PaxDb" id="6239-T07H3.8"/>
<evidence type="ECO:0000313" key="3">
    <source>
        <dbReference type="WormBase" id="T07H3.8"/>
    </source>
</evidence>
<gene>
    <name evidence="1" type="ORF">CELE_T07H3.8</name>
    <name evidence="1 3" type="ORF">T07H3.8</name>
</gene>
<name>C6S3L6_CAEEL</name>
<organism evidence="1 2">
    <name type="scientific">Caenorhabditis elegans</name>
    <dbReference type="NCBI Taxonomy" id="6239"/>
    <lineage>
        <taxon>Eukaryota</taxon>
        <taxon>Metazoa</taxon>
        <taxon>Ecdysozoa</taxon>
        <taxon>Nematoda</taxon>
        <taxon>Chromadorea</taxon>
        <taxon>Rhabditida</taxon>
        <taxon>Rhabditina</taxon>
        <taxon>Rhabditomorpha</taxon>
        <taxon>Rhabditoidea</taxon>
        <taxon>Rhabditidae</taxon>
        <taxon>Peloderinae</taxon>
        <taxon>Caenorhabditis</taxon>
    </lineage>
</organism>
<dbReference type="KEGG" id="cel:CELE_T07H3.8"/>
<reference evidence="1 2" key="1">
    <citation type="journal article" date="1998" name="Science">
        <title>Genome sequence of the nematode C. elegans: a platform for investigating biology.</title>
        <authorList>
            <consortium name="The C. elegans sequencing consortium"/>
            <person name="Sulson J.E."/>
            <person name="Waterston R."/>
        </authorList>
    </citation>
    <scope>NUCLEOTIDE SEQUENCE [LARGE SCALE GENOMIC DNA]</scope>
    <source>
        <strain evidence="1 2">Bristol N2</strain>
    </source>
</reference>